<feature type="transmembrane region" description="Helical" evidence="1">
    <location>
        <begin position="44"/>
        <end position="65"/>
    </location>
</feature>
<reference evidence="2" key="1">
    <citation type="submission" date="2015-07" db="EMBL/GenBank/DDBJ databases">
        <title>Transcriptome Assembly of Anthurium amnicola.</title>
        <authorList>
            <person name="Suzuki J."/>
        </authorList>
    </citation>
    <scope>NUCLEOTIDE SEQUENCE</scope>
</reference>
<keyword evidence="1" id="KW-1133">Transmembrane helix</keyword>
<sequence length="173" mass="19380">MMMLVRPSPSSSGSWLELSLSSSSYPFYEELPAATKVNTEDGCLGLAAFSVMTLLVRLSLSVFYFKFHPFTPFLLLWGSSPLIFSEEGVHLKRGGVGAGKMWMSSGKQPRNKRKEEKACNAKIPSPPSLQGFMLEDGNKFNIAHCCQLLSSMKDLSRVHDLPMMFVMWTWDDD</sequence>
<keyword evidence="1" id="KW-0472">Membrane</keyword>
<accession>A0A1D1ZB81</accession>
<dbReference type="EMBL" id="GDJX01003796">
    <property type="protein sequence ID" value="JAT64140.1"/>
    <property type="molecule type" value="Transcribed_RNA"/>
</dbReference>
<evidence type="ECO:0000313" key="2">
    <source>
        <dbReference type="EMBL" id="JAT64140.1"/>
    </source>
</evidence>
<gene>
    <name evidence="2" type="ORF">g.40640</name>
</gene>
<dbReference type="AlphaFoldDB" id="A0A1D1ZB81"/>
<organism evidence="2">
    <name type="scientific">Anthurium amnicola</name>
    <dbReference type="NCBI Taxonomy" id="1678845"/>
    <lineage>
        <taxon>Eukaryota</taxon>
        <taxon>Viridiplantae</taxon>
        <taxon>Streptophyta</taxon>
        <taxon>Embryophyta</taxon>
        <taxon>Tracheophyta</taxon>
        <taxon>Spermatophyta</taxon>
        <taxon>Magnoliopsida</taxon>
        <taxon>Liliopsida</taxon>
        <taxon>Araceae</taxon>
        <taxon>Pothoideae</taxon>
        <taxon>Potheae</taxon>
        <taxon>Anthurium</taxon>
    </lineage>
</organism>
<evidence type="ECO:0000256" key="1">
    <source>
        <dbReference type="SAM" id="Phobius"/>
    </source>
</evidence>
<protein>
    <submittedName>
        <fullName evidence="2">Uncharacterized protein</fullName>
    </submittedName>
</protein>
<proteinExistence type="predicted"/>
<name>A0A1D1ZB81_9ARAE</name>
<keyword evidence="1" id="KW-0812">Transmembrane</keyword>